<accession>A0A6C0AV54</accession>
<proteinExistence type="predicted"/>
<evidence type="ECO:0000256" key="1">
    <source>
        <dbReference type="SAM" id="MobiDB-lite"/>
    </source>
</evidence>
<feature type="compositionally biased region" description="Acidic residues" evidence="1">
    <location>
        <begin position="50"/>
        <end position="94"/>
    </location>
</feature>
<reference evidence="2" key="1">
    <citation type="journal article" date="2020" name="Nature">
        <title>Giant virus diversity and host interactions through global metagenomics.</title>
        <authorList>
            <person name="Schulz F."/>
            <person name="Roux S."/>
            <person name="Paez-Espino D."/>
            <person name="Jungbluth S."/>
            <person name="Walsh D.A."/>
            <person name="Denef V.J."/>
            <person name="McMahon K.D."/>
            <person name="Konstantinidis K.T."/>
            <person name="Eloe-Fadrosh E.A."/>
            <person name="Kyrpides N.C."/>
            <person name="Woyke T."/>
        </authorList>
    </citation>
    <scope>NUCLEOTIDE SEQUENCE</scope>
    <source>
        <strain evidence="2">GVMAG-S-ERX555943-30</strain>
    </source>
</reference>
<dbReference type="EMBL" id="MN738750">
    <property type="protein sequence ID" value="QHS83240.1"/>
    <property type="molecule type" value="Genomic_DNA"/>
</dbReference>
<feature type="region of interest" description="Disordered" evidence="1">
    <location>
        <begin position="384"/>
        <end position="446"/>
    </location>
</feature>
<protein>
    <submittedName>
        <fullName evidence="2">Uncharacterized protein</fullName>
    </submittedName>
</protein>
<feature type="compositionally biased region" description="Acidic residues" evidence="1">
    <location>
        <begin position="387"/>
        <end position="397"/>
    </location>
</feature>
<name>A0A6C0AV54_9ZZZZ</name>
<organism evidence="2">
    <name type="scientific">viral metagenome</name>
    <dbReference type="NCBI Taxonomy" id="1070528"/>
    <lineage>
        <taxon>unclassified sequences</taxon>
        <taxon>metagenomes</taxon>
        <taxon>organismal metagenomes</taxon>
    </lineage>
</organism>
<dbReference type="AlphaFoldDB" id="A0A6C0AV54"/>
<sequence length="446" mass="49763">MGPKRKGKESGTRTGVKTRRTRSPTRSLTPPLPPGDDESDSDATNIPLNEDNEDAEEEEEKDAEEEEEKDAEEAEDNEGAEAEAEEQLSQEEEDFFSQEIFQGNEQPEIDAIEALVDKVEASQSQGEFSQSQSQEIILAIESNGCEEDEEVVQEVQDLESRLINPNNAGERIAQLYLELLRSTGENIRENVKGMIEQLKLAIRTMMTSTTAKAMFEQINEHVVPLVRTVATTCVGYYVGSYLLRYIGGIMNYLLGTHTTITLISLGSAGVHIVYNVGTREGGAMLDQAVAAVNANIEIFLAGVNRISNITDSTRETMRTQTLNAVRDNVQQAINQSTGDYRETEMDNILSEIENLTPNDSEFQRKIQEIQDRLNALMAPVEVADNNNEGEDEHEDNENFGGKRVKRNKTKKTKAKKTVKRKAKKVKKTKKAKKTKKTKKAKKAKST</sequence>
<feature type="region of interest" description="Disordered" evidence="1">
    <location>
        <begin position="1"/>
        <end position="94"/>
    </location>
</feature>
<feature type="compositionally biased region" description="Basic residues" evidence="1">
    <location>
        <begin position="402"/>
        <end position="446"/>
    </location>
</feature>
<evidence type="ECO:0000313" key="2">
    <source>
        <dbReference type="EMBL" id="QHS83240.1"/>
    </source>
</evidence>